<dbReference type="NCBIfam" id="TIGR00077">
    <property type="entry name" value="lspA"/>
    <property type="match status" value="1"/>
</dbReference>
<dbReference type="Pfam" id="PF01252">
    <property type="entry name" value="Peptidase_A8"/>
    <property type="match status" value="1"/>
</dbReference>
<evidence type="ECO:0000256" key="7">
    <source>
        <dbReference type="ARBA" id="ARBA00022989"/>
    </source>
</evidence>
<comment type="similarity">
    <text evidence="1 9 11">Belongs to the peptidase A8 family.</text>
</comment>
<feature type="transmembrane region" description="Helical" evidence="9">
    <location>
        <begin position="158"/>
        <end position="182"/>
    </location>
</feature>
<dbReference type="AlphaFoldDB" id="A0A1G6NFR5"/>
<keyword evidence="13" id="KW-1185">Reference proteome</keyword>
<proteinExistence type="inferred from homology"/>
<dbReference type="HAMAP" id="MF_00161">
    <property type="entry name" value="LspA"/>
    <property type="match status" value="1"/>
</dbReference>
<reference evidence="13" key="1">
    <citation type="submission" date="2016-10" db="EMBL/GenBank/DDBJ databases">
        <authorList>
            <person name="Varghese N."/>
            <person name="Submissions S."/>
        </authorList>
    </citation>
    <scope>NUCLEOTIDE SEQUENCE [LARGE SCALE GENOMIC DNA]</scope>
    <source>
        <strain evidence="13">DSM 21620</strain>
    </source>
</reference>
<organism evidence="12 13">
    <name type="scientific">Terribacillus halophilus</name>
    <dbReference type="NCBI Taxonomy" id="361279"/>
    <lineage>
        <taxon>Bacteria</taxon>
        <taxon>Bacillati</taxon>
        <taxon>Bacillota</taxon>
        <taxon>Bacilli</taxon>
        <taxon>Bacillales</taxon>
        <taxon>Bacillaceae</taxon>
        <taxon>Terribacillus</taxon>
    </lineage>
</organism>
<dbReference type="GO" id="GO:0006508">
    <property type="term" value="P:proteolysis"/>
    <property type="evidence" value="ECO:0007669"/>
    <property type="project" value="UniProtKB-KW"/>
</dbReference>
<keyword evidence="6 9" id="KW-0378">Hydrolase</keyword>
<dbReference type="PANTHER" id="PTHR33695">
    <property type="entry name" value="LIPOPROTEIN SIGNAL PEPTIDASE"/>
    <property type="match status" value="1"/>
</dbReference>
<accession>A0A1G6NFR5</accession>
<feature type="active site" evidence="9">
    <location>
        <position position="148"/>
    </location>
</feature>
<feature type="transmembrane region" description="Helical" evidence="9">
    <location>
        <begin position="120"/>
        <end position="138"/>
    </location>
</feature>
<dbReference type="GO" id="GO:0004190">
    <property type="term" value="F:aspartic-type endopeptidase activity"/>
    <property type="evidence" value="ECO:0007669"/>
    <property type="project" value="UniProtKB-UniRule"/>
</dbReference>
<keyword evidence="8 9" id="KW-0472">Membrane</keyword>
<evidence type="ECO:0000256" key="2">
    <source>
        <dbReference type="ARBA" id="ARBA00022475"/>
    </source>
</evidence>
<dbReference type="STRING" id="361279.SAMN05421663_103274"/>
<feature type="active site" evidence="9">
    <location>
        <position position="166"/>
    </location>
</feature>
<comment type="pathway">
    <text evidence="9">Protein modification; lipoprotein biosynthesis (signal peptide cleavage).</text>
</comment>
<evidence type="ECO:0000256" key="4">
    <source>
        <dbReference type="ARBA" id="ARBA00022692"/>
    </source>
</evidence>
<comment type="catalytic activity">
    <reaction evidence="9 10">
        <text>Release of signal peptides from bacterial membrane prolipoproteins. Hydrolyzes -Xaa-Yaa-Zaa-|-(S,diacylglyceryl)Cys-, in which Xaa is hydrophobic (preferably Leu), and Yaa (Ala or Ser) and Zaa (Gly or Ala) have small, neutral side chains.</text>
        <dbReference type="EC" id="3.4.23.36"/>
    </reaction>
</comment>
<evidence type="ECO:0000313" key="12">
    <source>
        <dbReference type="EMBL" id="SDC66127.1"/>
    </source>
</evidence>
<keyword evidence="4 9" id="KW-0812">Transmembrane</keyword>
<dbReference type="Proteomes" id="UP000198666">
    <property type="component" value="Unassembled WGS sequence"/>
</dbReference>
<feature type="transmembrane region" description="Helical" evidence="9">
    <location>
        <begin position="39"/>
        <end position="58"/>
    </location>
</feature>
<evidence type="ECO:0000256" key="1">
    <source>
        <dbReference type="ARBA" id="ARBA00006139"/>
    </source>
</evidence>
<sequence length="192" mass="22180">MGRKLRFLAELSFYLYNLFQPIYGKMQDRLYRTEEMKSMYFVIAIILIIIDQLTKLAVVKNMTEGESISIIDNFLYLSSHRNRGAAWGILEGHFWFFYLVTAIVIVIVSYYIVKYSKESKLMGTGLSLVLGGAIGNFIDRLFRKEVVDFVDTRFGDYHYPIFNVADSCLVVGVILIIIAMLLDERKKGRKEA</sequence>
<feature type="transmembrane region" description="Helical" evidence="9">
    <location>
        <begin position="95"/>
        <end position="113"/>
    </location>
</feature>
<dbReference type="EMBL" id="FMZB01000003">
    <property type="protein sequence ID" value="SDC66127.1"/>
    <property type="molecule type" value="Genomic_DNA"/>
</dbReference>
<comment type="function">
    <text evidence="9 10">This protein specifically catalyzes the removal of signal peptides from prolipoproteins.</text>
</comment>
<evidence type="ECO:0000256" key="9">
    <source>
        <dbReference type="HAMAP-Rule" id="MF_00161"/>
    </source>
</evidence>
<name>A0A1G6NFR5_9BACI</name>
<evidence type="ECO:0000256" key="3">
    <source>
        <dbReference type="ARBA" id="ARBA00022670"/>
    </source>
</evidence>
<comment type="subcellular location">
    <subcellularLocation>
        <location evidence="9">Cell membrane</location>
        <topology evidence="9">Multi-pass membrane protein</topology>
    </subcellularLocation>
</comment>
<dbReference type="InterPro" id="IPR001872">
    <property type="entry name" value="Peptidase_A8"/>
</dbReference>
<keyword evidence="7 9" id="KW-1133">Transmembrane helix</keyword>
<gene>
    <name evidence="9" type="primary">lspA</name>
    <name evidence="12" type="ORF">SAMN05421663_103274</name>
</gene>
<keyword evidence="5 9" id="KW-0064">Aspartyl protease</keyword>
<dbReference type="UniPathway" id="UPA00665"/>
<dbReference type="PROSITE" id="PS00855">
    <property type="entry name" value="SPASE_II"/>
    <property type="match status" value="1"/>
</dbReference>
<keyword evidence="3 9" id="KW-0645">Protease</keyword>
<evidence type="ECO:0000313" key="13">
    <source>
        <dbReference type="Proteomes" id="UP000198666"/>
    </source>
</evidence>
<dbReference type="GO" id="GO:0005886">
    <property type="term" value="C:plasma membrane"/>
    <property type="evidence" value="ECO:0007669"/>
    <property type="project" value="UniProtKB-SubCell"/>
</dbReference>
<dbReference type="PRINTS" id="PR00781">
    <property type="entry name" value="LIPOSIGPTASE"/>
</dbReference>
<evidence type="ECO:0000256" key="11">
    <source>
        <dbReference type="RuleBase" id="RU004181"/>
    </source>
</evidence>
<protein>
    <recommendedName>
        <fullName evidence="9">Lipoprotein signal peptidase</fullName>
        <ecNumber evidence="9">3.4.23.36</ecNumber>
    </recommendedName>
    <alternativeName>
        <fullName evidence="9">Prolipoprotein signal peptidase</fullName>
    </alternativeName>
    <alternativeName>
        <fullName evidence="9">Signal peptidase II</fullName>
        <shortName evidence="9">SPase II</shortName>
    </alternativeName>
</protein>
<keyword evidence="2 9" id="KW-1003">Cell membrane</keyword>
<dbReference type="EC" id="3.4.23.36" evidence="9"/>
<evidence type="ECO:0000256" key="10">
    <source>
        <dbReference type="RuleBase" id="RU000594"/>
    </source>
</evidence>
<evidence type="ECO:0000256" key="8">
    <source>
        <dbReference type="ARBA" id="ARBA00023136"/>
    </source>
</evidence>
<dbReference type="PANTHER" id="PTHR33695:SF1">
    <property type="entry name" value="LIPOPROTEIN SIGNAL PEPTIDASE"/>
    <property type="match status" value="1"/>
</dbReference>
<evidence type="ECO:0000256" key="6">
    <source>
        <dbReference type="ARBA" id="ARBA00022801"/>
    </source>
</evidence>
<evidence type="ECO:0000256" key="5">
    <source>
        <dbReference type="ARBA" id="ARBA00022750"/>
    </source>
</evidence>